<organism evidence="1">
    <name type="scientific">marine sediment metagenome</name>
    <dbReference type="NCBI Taxonomy" id="412755"/>
    <lineage>
        <taxon>unclassified sequences</taxon>
        <taxon>metagenomes</taxon>
        <taxon>ecological metagenomes</taxon>
    </lineage>
</organism>
<evidence type="ECO:0000313" key="1">
    <source>
        <dbReference type="EMBL" id="KKM94404.1"/>
    </source>
</evidence>
<dbReference type="AlphaFoldDB" id="A0A0F9LHL0"/>
<accession>A0A0F9LHL0</accession>
<dbReference type="Gene3D" id="2.20.28.160">
    <property type="match status" value="1"/>
</dbReference>
<sequence length="66" mass="7414">MELLAKCPRCGEVIHLKLGDADKRKRCPKCGNLFKVPDIDHLQEALKVIQKAKTSIYVDQDGKSYG</sequence>
<reference evidence="1" key="1">
    <citation type="journal article" date="2015" name="Nature">
        <title>Complex archaea that bridge the gap between prokaryotes and eukaryotes.</title>
        <authorList>
            <person name="Spang A."/>
            <person name="Saw J.H."/>
            <person name="Jorgensen S.L."/>
            <person name="Zaremba-Niedzwiedzka K."/>
            <person name="Martijn J."/>
            <person name="Lind A.E."/>
            <person name="van Eijk R."/>
            <person name="Schleper C."/>
            <person name="Guy L."/>
            <person name="Ettema T.J."/>
        </authorList>
    </citation>
    <scope>NUCLEOTIDE SEQUENCE</scope>
</reference>
<gene>
    <name evidence="1" type="ORF">LCGC14_1198600</name>
</gene>
<name>A0A0F9LHL0_9ZZZZ</name>
<proteinExistence type="predicted"/>
<comment type="caution">
    <text evidence="1">The sequence shown here is derived from an EMBL/GenBank/DDBJ whole genome shotgun (WGS) entry which is preliminary data.</text>
</comment>
<dbReference type="EMBL" id="LAZR01006143">
    <property type="protein sequence ID" value="KKM94404.1"/>
    <property type="molecule type" value="Genomic_DNA"/>
</dbReference>
<protein>
    <submittedName>
        <fullName evidence="1">Uncharacterized protein</fullName>
    </submittedName>
</protein>